<evidence type="ECO:0000313" key="2">
    <source>
        <dbReference type="Proteomes" id="UP001433508"/>
    </source>
</evidence>
<comment type="caution">
    <text evidence="1">The sequence shown here is derived from an EMBL/GenBank/DDBJ whole genome shotgun (WGS) entry which is preliminary data.</text>
</comment>
<name>A0ACC3SUY7_LIPKO</name>
<dbReference type="Proteomes" id="UP001433508">
    <property type="component" value="Unassembled WGS sequence"/>
</dbReference>
<organism evidence="1 2">
    <name type="scientific">Lipomyces kononenkoae</name>
    <name type="common">Yeast</name>
    <dbReference type="NCBI Taxonomy" id="34357"/>
    <lineage>
        <taxon>Eukaryota</taxon>
        <taxon>Fungi</taxon>
        <taxon>Dikarya</taxon>
        <taxon>Ascomycota</taxon>
        <taxon>Saccharomycotina</taxon>
        <taxon>Lipomycetes</taxon>
        <taxon>Lipomycetales</taxon>
        <taxon>Lipomycetaceae</taxon>
        <taxon>Lipomyces</taxon>
    </lineage>
</organism>
<keyword evidence="2" id="KW-1185">Reference proteome</keyword>
<dbReference type="EMBL" id="MU971424">
    <property type="protein sequence ID" value="KAK9235239.1"/>
    <property type="molecule type" value="Genomic_DNA"/>
</dbReference>
<proteinExistence type="predicted"/>
<accession>A0ACC3SUY7</accession>
<gene>
    <name evidence="1" type="ORF">V1525DRAFT_447050</name>
</gene>
<reference evidence="2" key="1">
    <citation type="journal article" date="2024" name="Front. Bioeng. Biotechnol.">
        <title>Genome-scale model development and genomic sequencing of the oleaginous clade Lipomyces.</title>
        <authorList>
            <person name="Czajka J.J."/>
            <person name="Han Y."/>
            <person name="Kim J."/>
            <person name="Mondo S.J."/>
            <person name="Hofstad B.A."/>
            <person name="Robles A."/>
            <person name="Haridas S."/>
            <person name="Riley R."/>
            <person name="LaButti K."/>
            <person name="Pangilinan J."/>
            <person name="Andreopoulos W."/>
            <person name="Lipzen A."/>
            <person name="Yan J."/>
            <person name="Wang M."/>
            <person name="Ng V."/>
            <person name="Grigoriev I.V."/>
            <person name="Spatafora J.W."/>
            <person name="Magnuson J.K."/>
            <person name="Baker S.E."/>
            <person name="Pomraning K.R."/>
        </authorList>
    </citation>
    <scope>NUCLEOTIDE SEQUENCE [LARGE SCALE GENOMIC DNA]</scope>
    <source>
        <strain evidence="2">CBS 7786</strain>
    </source>
</reference>
<sequence>MTAPARKKPKILPHTLITLADVEVVSLQTSRLSLREATTHLGIAFDLDDPDYRWSLKDDQKQPAKPLSEWPSTTIQNIRRSKYMRELQPESMVRTLFDVLVCDRLELLDDRFAARHLKVVSAVQVEVPTKRHKNICGRADWTLGYMDEKDGLQEMLVVVEAKARGNIRAALPELLIYLAGIQNARSTADKDSKTVFGVATDSGQFIFAILQGNRKAFVSKTLDWLDEKDLIVSFLDHILQDAIESSPHTTPTRTENKRIKNFEPSLGTTYTIGDHESDDIVTDDNDFGTWIVVEVNGVSLLQPCREGGLPGNQLI</sequence>
<protein>
    <submittedName>
        <fullName evidence="1">Uncharacterized protein</fullName>
    </submittedName>
</protein>
<evidence type="ECO:0000313" key="1">
    <source>
        <dbReference type="EMBL" id="KAK9235239.1"/>
    </source>
</evidence>